<dbReference type="EMBL" id="AOLO01000006">
    <property type="protein sequence ID" value="EMA03167.1"/>
    <property type="molecule type" value="Genomic_DNA"/>
</dbReference>
<dbReference type="Proteomes" id="UP000299011">
    <property type="component" value="Chromosome"/>
</dbReference>
<keyword evidence="1" id="KW-0812">Transmembrane</keyword>
<dbReference type="EMBL" id="CP039139">
    <property type="protein sequence ID" value="QCQ75457.1"/>
    <property type="molecule type" value="Genomic_DNA"/>
</dbReference>
<proteinExistence type="predicted"/>
<name>I3R415_HALMT</name>
<reference evidence="4 7" key="5">
    <citation type="submission" date="2019-04" db="EMBL/GenBank/DDBJ databases">
        <title>Methylomes of two halophilic Archaea, Haloarcula marismortui and Haloferax mediterranei.</title>
        <authorList>
            <person name="DasSarma S."/>
            <person name="DasSarma P."/>
            <person name="DasSarma S."/>
            <person name="Fomenkov A."/>
            <person name="Vincze T."/>
            <person name="Anton B.P."/>
            <person name="Roberts R.J."/>
        </authorList>
    </citation>
    <scope>NUCLEOTIDE SEQUENCE [LARGE SCALE GENOMIC DNA]</scope>
    <source>
        <strain evidence="4">ATCC 33500</strain>
        <strain evidence="7">ATCC 33500 / DSM 1411 / JCM 8866 / NBRC 14739 / NCIMB 2177 / R-4</strain>
    </source>
</reference>
<evidence type="ECO:0000256" key="1">
    <source>
        <dbReference type="SAM" id="Phobius"/>
    </source>
</evidence>
<evidence type="ECO:0000313" key="4">
    <source>
        <dbReference type="EMBL" id="QCQ75457.1"/>
    </source>
</evidence>
<sequence length="70" mass="7072">MTKLMTFGVEIGRMSDTISPIAVFVPAVIFGGVSFYLVDAVSGDLGLSALGAGIGVVIGVAIGVTVSRRD</sequence>
<protein>
    <submittedName>
        <fullName evidence="2">Uncharacterized protein</fullName>
    </submittedName>
</protein>
<dbReference type="HOGENOM" id="CLU_2748037_0_0_2"/>
<dbReference type="EMBL" id="CP001868">
    <property type="protein sequence ID" value="AFK18975.1"/>
    <property type="molecule type" value="Genomic_DNA"/>
</dbReference>
<reference evidence="2" key="1">
    <citation type="journal article" date="2012" name="Appl. Environ. Microbiol.">
        <title>Identification of the haloarchaeal phasin (PhaP) that functions in polyhydroxyalkanoate accumulation and granule formation in Haloferax mediterranei.</title>
        <authorList>
            <person name="Cai S."/>
            <person name="Cai L."/>
            <person name="Liu H."/>
            <person name="Liu X."/>
            <person name="Han J."/>
            <person name="Zhou J."/>
            <person name="Xiang H."/>
        </authorList>
    </citation>
    <scope>NUCLEOTIDE SEQUENCE</scope>
    <source>
        <strain evidence="2">CGMCC 1.2087</strain>
    </source>
</reference>
<evidence type="ECO:0000313" key="2">
    <source>
        <dbReference type="EMBL" id="AFK18975.1"/>
    </source>
</evidence>
<feature type="transmembrane region" description="Helical" evidence="1">
    <location>
        <begin position="21"/>
        <end position="39"/>
    </location>
</feature>
<evidence type="ECO:0000313" key="5">
    <source>
        <dbReference type="Proteomes" id="UP000006469"/>
    </source>
</evidence>
<reference evidence="2 5" key="2">
    <citation type="journal article" date="2012" name="J. Bacteriol.">
        <title>Complete genome sequence of the metabolically versatile halophilic archaeon Haloferax mediterranei, a poly(3-hydroxybutyrate-co-3-hydroxyvalerate) producer.</title>
        <authorList>
            <person name="Han J."/>
            <person name="Zhang F."/>
            <person name="Hou J."/>
            <person name="Liu X."/>
            <person name="Li M."/>
            <person name="Liu H."/>
            <person name="Cai L."/>
            <person name="Zhang B."/>
            <person name="Chen Y."/>
            <person name="Zhou J."/>
            <person name="Hu S."/>
            <person name="Xiang H."/>
        </authorList>
    </citation>
    <scope>NUCLEOTIDE SEQUENCE [LARGE SCALE GENOMIC DNA]</scope>
    <source>
        <strain evidence="5">ATCC 33500 / DSM 1411 / JCM 8866 / NBRC 14739 / NCIMB 2177 / R-4</strain>
        <strain evidence="2">CGMCC 1.2087</strain>
    </source>
</reference>
<evidence type="ECO:0000313" key="7">
    <source>
        <dbReference type="Proteomes" id="UP000299011"/>
    </source>
</evidence>
<keyword evidence="6" id="KW-1185">Reference proteome</keyword>
<dbReference type="PATRIC" id="fig|523841.21.peg.844"/>
<accession>I3R415</accession>
<keyword evidence="1" id="KW-0472">Membrane</keyword>
<dbReference type="PaxDb" id="523841-HFX_1262"/>
<dbReference type="Proteomes" id="UP000011603">
    <property type="component" value="Unassembled WGS sequence"/>
</dbReference>
<keyword evidence="1" id="KW-1133">Transmembrane helix</keyword>
<dbReference type="KEGG" id="hme:HFX_1262"/>
<organism evidence="2 5">
    <name type="scientific">Haloferax mediterranei (strain ATCC 33500 / DSM 1411 / JCM 8866 / NBRC 14739 / NCIMB 2177 / R-4)</name>
    <name type="common">Halobacterium mediterranei</name>
    <dbReference type="NCBI Taxonomy" id="523841"/>
    <lineage>
        <taxon>Archaea</taxon>
        <taxon>Methanobacteriati</taxon>
        <taxon>Methanobacteriota</taxon>
        <taxon>Stenosarchaea group</taxon>
        <taxon>Halobacteria</taxon>
        <taxon>Halobacteriales</taxon>
        <taxon>Haloferacaceae</taxon>
        <taxon>Haloferax</taxon>
    </lineage>
</organism>
<feature type="transmembrane region" description="Helical" evidence="1">
    <location>
        <begin position="45"/>
        <end position="66"/>
    </location>
</feature>
<gene>
    <name evidence="2" type="ordered locus">HFX_1262</name>
    <name evidence="3" type="ORF">C439_04195</name>
    <name evidence="4" type="ORF">E6P09_09315</name>
</gene>
<reference evidence="2" key="4">
    <citation type="submission" date="2014-05" db="EMBL/GenBank/DDBJ databases">
        <authorList>
            <person name="Wang L."/>
            <person name="Yang H."/>
            <person name="Xiang H."/>
        </authorList>
    </citation>
    <scope>NUCLEOTIDE SEQUENCE</scope>
    <source>
        <strain evidence="2">CGMCC 1.2087</strain>
    </source>
</reference>
<dbReference type="AlphaFoldDB" id="I3R415"/>
<reference evidence="3 6" key="3">
    <citation type="journal article" date="2014" name="PLoS Genet.">
        <title>Phylogenetically driven sequencing of extremely halophilic archaea reveals strategies for static and dynamic osmo-response.</title>
        <authorList>
            <person name="Becker E.A."/>
            <person name="Seitzer P.M."/>
            <person name="Tritt A."/>
            <person name="Larsen D."/>
            <person name="Krusor M."/>
            <person name="Yao A.I."/>
            <person name="Wu D."/>
            <person name="Madern D."/>
            <person name="Eisen J.A."/>
            <person name="Darling A.E."/>
            <person name="Facciotti M.T."/>
        </authorList>
    </citation>
    <scope>NUCLEOTIDE SEQUENCE [LARGE SCALE GENOMIC DNA]</scope>
    <source>
        <strain evidence="3">ATCC 33500</strain>
        <strain evidence="6">ATCC 33500 / DSM 1411 / JCM 8866 / NBRC 14739 / NCIMB 2177 / R-4</strain>
    </source>
</reference>
<evidence type="ECO:0000313" key="3">
    <source>
        <dbReference type="EMBL" id="EMA03167.1"/>
    </source>
</evidence>
<evidence type="ECO:0000313" key="6">
    <source>
        <dbReference type="Proteomes" id="UP000011603"/>
    </source>
</evidence>
<dbReference type="Proteomes" id="UP000006469">
    <property type="component" value="Chromosome"/>
</dbReference>